<sequence>MKTIKIYNAQDRIEAERVLSELKKEGIECYTMDADVGEYMRIVEGFSVFGCDVFVREEDETKAKAVVEDLLFLQKQEEQPREDAQKTKGWEKRRIIAGVLLVWIVIGLLISIFY</sequence>
<gene>
    <name evidence="3" type="ORF">FYJ34_06190</name>
</gene>
<dbReference type="RefSeq" id="WP_154477093.1">
    <property type="nucleotide sequence ID" value="NZ_VULY01000018.1"/>
</dbReference>
<name>A0A6N7USE3_9FIRM</name>
<keyword evidence="1" id="KW-0812">Transmembrane</keyword>
<evidence type="ECO:0000259" key="2">
    <source>
        <dbReference type="Pfam" id="PF09413"/>
    </source>
</evidence>
<dbReference type="InterPro" id="IPR018551">
    <property type="entry name" value="DUF2007"/>
</dbReference>
<dbReference type="Proteomes" id="UP000434409">
    <property type="component" value="Unassembled WGS sequence"/>
</dbReference>
<feature type="transmembrane region" description="Helical" evidence="1">
    <location>
        <begin position="95"/>
        <end position="113"/>
    </location>
</feature>
<keyword evidence="4" id="KW-1185">Reference proteome</keyword>
<reference evidence="3 4" key="1">
    <citation type="submission" date="2019-08" db="EMBL/GenBank/DDBJ databases">
        <title>In-depth cultivation of the pig gut microbiome towards novel bacterial diversity and tailored functional studies.</title>
        <authorList>
            <person name="Wylensek D."/>
            <person name="Hitch T.C.A."/>
            <person name="Clavel T."/>
        </authorList>
    </citation>
    <scope>NUCLEOTIDE SEQUENCE [LARGE SCALE GENOMIC DNA]</scope>
    <source>
        <strain evidence="3 4">68-1-5</strain>
    </source>
</reference>
<dbReference type="SUPFAM" id="SSF54913">
    <property type="entry name" value="GlnB-like"/>
    <property type="match status" value="1"/>
</dbReference>
<dbReference type="AlphaFoldDB" id="A0A6N7USE3"/>
<evidence type="ECO:0000313" key="4">
    <source>
        <dbReference type="Proteomes" id="UP000434409"/>
    </source>
</evidence>
<keyword evidence="1" id="KW-1133">Transmembrane helix</keyword>
<keyword evidence="1" id="KW-0472">Membrane</keyword>
<dbReference type="Gene3D" id="3.30.70.790">
    <property type="entry name" value="UreE, C-terminal domain"/>
    <property type="match status" value="1"/>
</dbReference>
<dbReference type="Pfam" id="PF09413">
    <property type="entry name" value="DUF2007"/>
    <property type="match status" value="1"/>
</dbReference>
<accession>A0A6N7USE3</accession>
<proteinExistence type="predicted"/>
<comment type="caution">
    <text evidence="3">The sequence shown here is derived from an EMBL/GenBank/DDBJ whole genome shotgun (WGS) entry which is preliminary data.</text>
</comment>
<protein>
    <submittedName>
        <fullName evidence="3">DUF2007 domain-containing protein</fullName>
    </submittedName>
</protein>
<dbReference type="EMBL" id="VULY01000018">
    <property type="protein sequence ID" value="MSR93851.1"/>
    <property type="molecule type" value="Genomic_DNA"/>
</dbReference>
<evidence type="ECO:0000256" key="1">
    <source>
        <dbReference type="SAM" id="Phobius"/>
    </source>
</evidence>
<feature type="domain" description="DUF2007" evidence="2">
    <location>
        <begin position="4"/>
        <end position="69"/>
    </location>
</feature>
<evidence type="ECO:0000313" key="3">
    <source>
        <dbReference type="EMBL" id="MSR93851.1"/>
    </source>
</evidence>
<organism evidence="3 4">
    <name type="scientific">Suipraeoptans intestinalis</name>
    <dbReference type="NCBI Taxonomy" id="2606628"/>
    <lineage>
        <taxon>Bacteria</taxon>
        <taxon>Bacillati</taxon>
        <taxon>Bacillota</taxon>
        <taxon>Clostridia</taxon>
        <taxon>Lachnospirales</taxon>
        <taxon>Lachnospiraceae</taxon>
        <taxon>Suipraeoptans</taxon>
    </lineage>
</organism>
<dbReference type="InterPro" id="IPR011322">
    <property type="entry name" value="N-reg_PII-like_a/b"/>
</dbReference>